<gene>
    <name evidence="1" type="ORF">LCGC14_0556400</name>
</gene>
<evidence type="ECO:0008006" key="2">
    <source>
        <dbReference type="Google" id="ProtNLM"/>
    </source>
</evidence>
<name>A0A0F9S6T1_9ZZZZ</name>
<dbReference type="InterPro" id="IPR036388">
    <property type="entry name" value="WH-like_DNA-bd_sf"/>
</dbReference>
<sequence length="64" mass="7749">MRKVGVNFLMLKPYLKELISLELVEKRPYREAYRLFITSKGQEVNHHFFITDSIEREFGLILYK</sequence>
<organism evidence="1">
    <name type="scientific">marine sediment metagenome</name>
    <dbReference type="NCBI Taxonomy" id="412755"/>
    <lineage>
        <taxon>unclassified sequences</taxon>
        <taxon>metagenomes</taxon>
        <taxon>ecological metagenomes</taxon>
    </lineage>
</organism>
<protein>
    <recommendedName>
        <fullName evidence="2">ArnR1-like winged helix-turn-helix domain-containing protein</fullName>
    </recommendedName>
</protein>
<proteinExistence type="predicted"/>
<comment type="caution">
    <text evidence="1">The sequence shown here is derived from an EMBL/GenBank/DDBJ whole genome shotgun (WGS) entry which is preliminary data.</text>
</comment>
<evidence type="ECO:0000313" key="1">
    <source>
        <dbReference type="EMBL" id="KKN57982.1"/>
    </source>
</evidence>
<accession>A0A0F9S6T1</accession>
<dbReference type="EMBL" id="LAZR01000780">
    <property type="protein sequence ID" value="KKN57982.1"/>
    <property type="molecule type" value="Genomic_DNA"/>
</dbReference>
<reference evidence="1" key="1">
    <citation type="journal article" date="2015" name="Nature">
        <title>Complex archaea that bridge the gap between prokaryotes and eukaryotes.</title>
        <authorList>
            <person name="Spang A."/>
            <person name="Saw J.H."/>
            <person name="Jorgensen S.L."/>
            <person name="Zaremba-Niedzwiedzka K."/>
            <person name="Martijn J."/>
            <person name="Lind A.E."/>
            <person name="van Eijk R."/>
            <person name="Schleper C."/>
            <person name="Guy L."/>
            <person name="Ettema T.J."/>
        </authorList>
    </citation>
    <scope>NUCLEOTIDE SEQUENCE</scope>
</reference>
<dbReference type="AlphaFoldDB" id="A0A0F9S6T1"/>
<dbReference type="Gene3D" id="1.10.10.10">
    <property type="entry name" value="Winged helix-like DNA-binding domain superfamily/Winged helix DNA-binding domain"/>
    <property type="match status" value="1"/>
</dbReference>